<dbReference type="PANTHER" id="PTHR31912">
    <property type="entry name" value="IP13529P"/>
    <property type="match status" value="1"/>
</dbReference>
<dbReference type="EMBL" id="PGCI01001524">
    <property type="protein sequence ID" value="PLW04579.1"/>
    <property type="molecule type" value="Genomic_DNA"/>
</dbReference>
<accession>A0A2N5RUA9</accession>
<protein>
    <submittedName>
        <fullName evidence="2">Uncharacterized protein</fullName>
    </submittedName>
</protein>
<proteinExistence type="predicted"/>
<name>A0A2N5RUA9_9BASI</name>
<evidence type="ECO:0000256" key="1">
    <source>
        <dbReference type="SAM" id="MobiDB-lite"/>
    </source>
</evidence>
<gene>
    <name evidence="2" type="ORF">PCASD_26091</name>
</gene>
<feature type="region of interest" description="Disordered" evidence="1">
    <location>
        <begin position="1"/>
        <end position="43"/>
    </location>
</feature>
<evidence type="ECO:0000313" key="3">
    <source>
        <dbReference type="Proteomes" id="UP000235392"/>
    </source>
</evidence>
<dbReference type="Proteomes" id="UP000235392">
    <property type="component" value="Unassembled WGS sequence"/>
</dbReference>
<dbReference type="AlphaFoldDB" id="A0A2N5RUA9"/>
<dbReference type="PANTHER" id="PTHR31912:SF34">
    <property type="entry name" value="NOTOCHORD-RELATED PROTEIN"/>
    <property type="match status" value="1"/>
</dbReference>
<reference evidence="2 3" key="1">
    <citation type="submission" date="2017-11" db="EMBL/GenBank/DDBJ databases">
        <title>De novo assembly and phasing of dikaryotic genomes from two isolates of Puccinia coronata f. sp. avenae, the causal agent of oat crown rust.</title>
        <authorList>
            <person name="Miller M.E."/>
            <person name="Zhang Y."/>
            <person name="Omidvar V."/>
            <person name="Sperschneider J."/>
            <person name="Schwessinger B."/>
            <person name="Raley C."/>
            <person name="Palmer J.M."/>
            <person name="Garnica D."/>
            <person name="Upadhyaya N."/>
            <person name="Rathjen J."/>
            <person name="Taylor J.M."/>
            <person name="Park R.F."/>
            <person name="Dodds P.N."/>
            <person name="Hirsch C.D."/>
            <person name="Kianian S.F."/>
            <person name="Figueroa M."/>
        </authorList>
    </citation>
    <scope>NUCLEOTIDE SEQUENCE [LARGE SCALE GENOMIC DNA]</scope>
    <source>
        <strain evidence="2">12SD80</strain>
    </source>
</reference>
<evidence type="ECO:0000313" key="2">
    <source>
        <dbReference type="EMBL" id="PLW04579.1"/>
    </source>
</evidence>
<comment type="caution">
    <text evidence="2">The sequence shown here is derived from an EMBL/GenBank/DDBJ whole genome shotgun (WGS) entry which is preliminary data.</text>
</comment>
<sequence>MAVTRAPAGVSQNPVDPQSQRRRRTSCAGKPTAPSAQRVPYGQSDGCAGALGTTGAAPELGIRPAVYWRHIDAILTSHRVIDRHLGSAMMRVWDEYPSNYKSPSDRGPTTDIGAARMDDPQFPFYFQLVNRQRSTYRCLICPHSKEMIDVAKHRRRPAHIQNAESAPTNQALSPTVISQEQSAIEERLLAEQQDAAHEAMVWSTVDGLYDRDEVPLEPQLVRSLVDELNDLDPITRGPDDADPAICAVDQDQWLGLLDDEHARLQEGNEELVGSLIMGHTHSLLSRSLYSKIRAILSLCDVNLPAWATIQASRARICKLLNSSINYSQSPFGTPTFSLSPQALIAQDVANPLISKNLDFYPELTKDGAVYKFSQSHKWLKYLQPAHRPQMCESKLSARALAIDERFLIEEGDTVKLAIPQDISFDDPILSSVDVMEFDQIYSEIVLANGVPLMVACGHRATEVVPNPWRLKANGKIMRHVPITLYADDTSGNVSKQFNKHISFYFTLSGLPPRLSNQEFNCHFLSSSNVASVLELSEQIVDQLNLIAEEGFIAYDHVTSQVVLVNSVVLCFLADSPMHAEVTNTPIPGQANHPCQMCTLSVEYKHMMKSVAYIQQVLQVDDTGHERLNAPRQWRKTLNDTHA</sequence>
<feature type="non-terminal residue" evidence="2">
    <location>
        <position position="642"/>
    </location>
</feature>
<organism evidence="2 3">
    <name type="scientific">Puccinia coronata f. sp. avenae</name>
    <dbReference type="NCBI Taxonomy" id="200324"/>
    <lineage>
        <taxon>Eukaryota</taxon>
        <taxon>Fungi</taxon>
        <taxon>Dikarya</taxon>
        <taxon>Basidiomycota</taxon>
        <taxon>Pucciniomycotina</taxon>
        <taxon>Pucciniomycetes</taxon>
        <taxon>Pucciniales</taxon>
        <taxon>Pucciniaceae</taxon>
        <taxon>Puccinia</taxon>
    </lineage>
</organism>